<dbReference type="InterPro" id="IPR009960">
    <property type="entry name" value="Fruit_body_lectin_fun"/>
</dbReference>
<organism evidence="1 2">
    <name type="scientific">Marasmiellus scandens</name>
    <dbReference type="NCBI Taxonomy" id="2682957"/>
    <lineage>
        <taxon>Eukaryota</taxon>
        <taxon>Fungi</taxon>
        <taxon>Dikarya</taxon>
        <taxon>Basidiomycota</taxon>
        <taxon>Agaricomycotina</taxon>
        <taxon>Agaricomycetes</taxon>
        <taxon>Agaricomycetidae</taxon>
        <taxon>Agaricales</taxon>
        <taxon>Marasmiineae</taxon>
        <taxon>Omphalotaceae</taxon>
        <taxon>Marasmiellus</taxon>
    </lineage>
</organism>
<evidence type="ECO:0000313" key="1">
    <source>
        <dbReference type="EMBL" id="KAK7458172.1"/>
    </source>
</evidence>
<gene>
    <name evidence="1" type="ORF">VKT23_010080</name>
</gene>
<evidence type="ECO:0008006" key="3">
    <source>
        <dbReference type="Google" id="ProtNLM"/>
    </source>
</evidence>
<comment type="caution">
    <text evidence="1">The sequence shown here is derived from an EMBL/GenBank/DDBJ whole genome shotgun (WGS) entry which is preliminary data.</text>
</comment>
<evidence type="ECO:0000313" key="2">
    <source>
        <dbReference type="Proteomes" id="UP001498398"/>
    </source>
</evidence>
<dbReference type="Proteomes" id="UP001498398">
    <property type="component" value="Unassembled WGS sequence"/>
</dbReference>
<sequence>MTYTITVRIYQTNPNAFFQLVEKTIWHYANGGTWTEAHDEHVLTMGGSGTSGLLRFSSNTGEFFTVALGVHNYVRWCDIVPNLQSNQTGCVILPEYYNNQGRGHQREKQLESFSVNNATGRQLSVVYTVKEGNDLKADIIIG</sequence>
<dbReference type="SUPFAM" id="SSF63724">
    <property type="entry name" value="Cytolysin/lectin"/>
    <property type="match status" value="1"/>
</dbReference>
<accession>A0ABR1JHP9</accession>
<name>A0ABR1JHP9_9AGAR</name>
<dbReference type="InterPro" id="IPR015926">
    <property type="entry name" value="Cytolysin/lectin"/>
</dbReference>
<reference evidence="1 2" key="1">
    <citation type="submission" date="2024-01" db="EMBL/GenBank/DDBJ databases">
        <title>A draft genome for the cacao thread blight pathogen Marasmiellus scandens.</title>
        <authorList>
            <person name="Baruah I.K."/>
            <person name="Leung J."/>
            <person name="Bukari Y."/>
            <person name="Amoako-Attah I."/>
            <person name="Meinhardt L.W."/>
            <person name="Bailey B.A."/>
            <person name="Cohen S.P."/>
        </authorList>
    </citation>
    <scope>NUCLEOTIDE SEQUENCE [LARGE SCALE GENOMIC DNA]</scope>
    <source>
        <strain evidence="1 2">GH-19</strain>
    </source>
</reference>
<keyword evidence="2" id="KW-1185">Reference proteome</keyword>
<protein>
    <recommendedName>
        <fullName evidence="3">Lectin</fullName>
    </recommendedName>
</protein>
<dbReference type="Pfam" id="PF07367">
    <property type="entry name" value="FB_lectin"/>
    <property type="match status" value="1"/>
</dbReference>
<dbReference type="Gene3D" id="2.60.270.20">
    <property type="entry name" value="Cytolysin/lectin"/>
    <property type="match status" value="1"/>
</dbReference>
<proteinExistence type="predicted"/>
<dbReference type="EMBL" id="JBANRG010000018">
    <property type="protein sequence ID" value="KAK7458172.1"/>
    <property type="molecule type" value="Genomic_DNA"/>
</dbReference>